<proteinExistence type="predicted"/>
<accession>A0A4Z1CI05</accession>
<evidence type="ECO:0000256" key="1">
    <source>
        <dbReference type="SAM" id="MobiDB-lite"/>
    </source>
</evidence>
<feature type="region of interest" description="Disordered" evidence="1">
    <location>
        <begin position="260"/>
        <end position="280"/>
    </location>
</feature>
<dbReference type="Proteomes" id="UP000297496">
    <property type="component" value="Unassembled WGS sequence"/>
</dbReference>
<keyword evidence="3" id="KW-1185">Reference proteome</keyword>
<reference evidence="2 3" key="1">
    <citation type="submission" date="2019-04" db="EMBL/GenBank/DDBJ databases">
        <title>Three New Species of Nocardioides, Nocardioides euryhalodurans sp. nov., Nocardioides seonyuensis sp. nov. and Nocardioides eburneoflavus sp. nov. Isolated from Soil.</title>
        <authorList>
            <person name="Roh S.G."/>
            <person name="Lee C."/>
            <person name="Kim M.-K."/>
            <person name="Kim S.B."/>
        </authorList>
    </citation>
    <scope>NUCLEOTIDE SEQUENCE [LARGE SCALE GENOMIC DNA]</scope>
    <source>
        <strain evidence="2 3">MMS17-SY213</strain>
    </source>
</reference>
<dbReference type="AlphaFoldDB" id="A0A4Z1CI05"/>
<sequence>MIAVTLAVPGGSANAVSYQSSVSGSCEAFGGSLDETCLTAVSVSSIPIDPAALSDQDFVALASNAVTHAVRDGDASTAEDFVSDASGDLSDAEIDQIEGALDRAETSPKKSPRTPVIRSKSRALLKDVGDPQYQTTYAQYWHVKSNGASVLISTTTVQFWHYVNTNPADFGDKALSLHLTRSSGQDTYYRNVVCKLRRSDTFADNDVMTWNKCPNPDFNGVNDYDMYREDRDYYGNWGDKYYNKVWFDINPAGSTYPARRVDASGPKWKNPDGGGAPRWL</sequence>
<evidence type="ECO:0000313" key="3">
    <source>
        <dbReference type="Proteomes" id="UP000297496"/>
    </source>
</evidence>
<dbReference type="RefSeq" id="WP_135839922.1">
    <property type="nucleotide sequence ID" value="NZ_SRRO01000001.1"/>
</dbReference>
<name>A0A4Z1CI05_9ACTN</name>
<comment type="caution">
    <text evidence="2">The sequence shown here is derived from an EMBL/GenBank/DDBJ whole genome shotgun (WGS) entry which is preliminary data.</text>
</comment>
<evidence type="ECO:0000313" key="2">
    <source>
        <dbReference type="EMBL" id="TGN65427.1"/>
    </source>
</evidence>
<protein>
    <submittedName>
        <fullName evidence="2">Uncharacterized protein</fullName>
    </submittedName>
</protein>
<dbReference type="EMBL" id="SRRO01000001">
    <property type="protein sequence ID" value="TGN65427.1"/>
    <property type="molecule type" value="Genomic_DNA"/>
</dbReference>
<gene>
    <name evidence="2" type="ORF">EXE59_16770</name>
</gene>
<organism evidence="2 3">
    <name type="scientific">Nocardioides eburneiflavus</name>
    <dbReference type="NCBI Taxonomy" id="2518372"/>
    <lineage>
        <taxon>Bacteria</taxon>
        <taxon>Bacillati</taxon>
        <taxon>Actinomycetota</taxon>
        <taxon>Actinomycetes</taxon>
        <taxon>Propionibacteriales</taxon>
        <taxon>Nocardioidaceae</taxon>
        <taxon>Nocardioides</taxon>
    </lineage>
</organism>